<proteinExistence type="predicted"/>
<protein>
    <submittedName>
        <fullName evidence="2">Uncharacterized protein</fullName>
    </submittedName>
</protein>
<sequence>MQLLCKFSLVILYIYEVFCVLKALNFKVRKRKVNLVFTFQFAYFNQLFCLDKPKRTRLKHFFLLSCSSTALFLIISAQLTSCFIHCRNFVNGGHISCCTF</sequence>
<evidence type="ECO:0000256" key="1">
    <source>
        <dbReference type="SAM" id="Phobius"/>
    </source>
</evidence>
<evidence type="ECO:0000313" key="2">
    <source>
        <dbReference type="EMBL" id="NIE49532.1"/>
    </source>
</evidence>
<keyword evidence="1" id="KW-0472">Membrane</keyword>
<dbReference type="EMBL" id="GIKN01007259">
    <property type="protein sequence ID" value="NIE49532.1"/>
    <property type="molecule type" value="Transcribed_RNA"/>
</dbReference>
<accession>A0A6G5AEW8</accession>
<organism evidence="2">
    <name type="scientific">Rhipicephalus microplus</name>
    <name type="common">Cattle tick</name>
    <name type="synonym">Boophilus microplus</name>
    <dbReference type="NCBI Taxonomy" id="6941"/>
    <lineage>
        <taxon>Eukaryota</taxon>
        <taxon>Metazoa</taxon>
        <taxon>Ecdysozoa</taxon>
        <taxon>Arthropoda</taxon>
        <taxon>Chelicerata</taxon>
        <taxon>Arachnida</taxon>
        <taxon>Acari</taxon>
        <taxon>Parasitiformes</taxon>
        <taxon>Ixodida</taxon>
        <taxon>Ixodoidea</taxon>
        <taxon>Ixodidae</taxon>
        <taxon>Rhipicephalinae</taxon>
        <taxon>Rhipicephalus</taxon>
        <taxon>Boophilus</taxon>
    </lineage>
</organism>
<reference evidence="2" key="1">
    <citation type="submission" date="2020-03" db="EMBL/GenBank/DDBJ databases">
        <title>A transcriptome and proteome of the tick Rhipicephalus microplus shaped by the genetic composition of its hosts and developmental stage.</title>
        <authorList>
            <person name="Garcia G.R."/>
            <person name="Ribeiro J.M.C."/>
            <person name="Maruyama S.R."/>
            <person name="Gardinasse L.G."/>
            <person name="Nelson K."/>
            <person name="Ferreira B.R."/>
            <person name="Andrade T.G."/>
            <person name="Santos I.K.F.M."/>
        </authorList>
    </citation>
    <scope>NUCLEOTIDE SEQUENCE</scope>
    <source>
        <strain evidence="2">NSGR</strain>
        <tissue evidence="2">Salivary glands</tissue>
    </source>
</reference>
<dbReference type="AlphaFoldDB" id="A0A6G5AEW8"/>
<name>A0A6G5AEW8_RHIMP</name>
<keyword evidence="1" id="KW-0812">Transmembrane</keyword>
<feature type="transmembrane region" description="Helical" evidence="1">
    <location>
        <begin position="61"/>
        <end position="79"/>
    </location>
</feature>
<feature type="transmembrane region" description="Helical" evidence="1">
    <location>
        <begin position="6"/>
        <end position="24"/>
    </location>
</feature>
<keyword evidence="1" id="KW-1133">Transmembrane helix</keyword>